<keyword evidence="9" id="KW-0862">Zinc</keyword>
<evidence type="ECO:0000313" key="18">
    <source>
        <dbReference type="Proteomes" id="UP000323011"/>
    </source>
</evidence>
<feature type="compositionally biased region" description="Low complexity" evidence="15">
    <location>
        <begin position="1684"/>
        <end position="1705"/>
    </location>
</feature>
<dbReference type="InterPro" id="IPR007073">
    <property type="entry name" value="RNA_pol_Rpb1_7"/>
</dbReference>
<evidence type="ECO:0000256" key="4">
    <source>
        <dbReference type="ARBA" id="ARBA00022553"/>
    </source>
</evidence>
<dbReference type="PANTHER" id="PTHR19376">
    <property type="entry name" value="DNA-DIRECTED RNA POLYMERASE"/>
    <property type="match status" value="1"/>
</dbReference>
<dbReference type="GO" id="GO:0003899">
    <property type="term" value="F:DNA-directed RNA polymerase activity"/>
    <property type="evidence" value="ECO:0007669"/>
    <property type="project" value="UniProtKB-EC"/>
</dbReference>
<dbReference type="FunFam" id="1.10.132.30:FF:000001">
    <property type="entry name" value="DNA-directed RNA polymerase subunit"/>
    <property type="match status" value="1"/>
</dbReference>
<dbReference type="InterPro" id="IPR007080">
    <property type="entry name" value="RNA_pol_Rpb1_1"/>
</dbReference>
<keyword evidence="13" id="KW-0539">Nucleus</keyword>
<feature type="compositionally biased region" description="Low complexity" evidence="15">
    <location>
        <begin position="1804"/>
        <end position="1818"/>
    </location>
</feature>
<feature type="compositionally biased region" description="Low complexity" evidence="15">
    <location>
        <begin position="1783"/>
        <end position="1796"/>
    </location>
</feature>
<dbReference type="Pfam" id="PF04990">
    <property type="entry name" value="RNA_pol_Rpb1_7"/>
    <property type="match status" value="1"/>
</dbReference>
<dbReference type="GO" id="GO:0046872">
    <property type="term" value="F:metal ion binding"/>
    <property type="evidence" value="ECO:0007669"/>
    <property type="project" value="UniProtKB-KW"/>
</dbReference>
<keyword evidence="8" id="KW-0677">Repeat</keyword>
<dbReference type="Gene3D" id="6.20.50.80">
    <property type="match status" value="1"/>
</dbReference>
<gene>
    <name evidence="17" type="ORF">FNF29_06535</name>
</gene>
<keyword evidence="7" id="KW-0479">Metal-binding</keyword>
<dbReference type="Gene3D" id="2.40.40.20">
    <property type="match status" value="1"/>
</dbReference>
<sequence>MHSQFTWSPVPLKRVRRIQFGVLAPDEIKRMSVAHITKAESRAGLGDPVEGTLDDPRLGSIDDRSSDGNDDPGYFGHVELAAPVFHPGFINEVYKILQCVCFRTSVLKVEKSDAAFKAVMRIPRGKQRLHALLRIARTPKSWNGVPQPRIRKEGMKLSYEYAEDPVEDRHGVGDRKAELRPRMALEILRGISAEDCRCLGLDPEHARPEWLVQTVLPVAPPHVRPAVALDALSRSNDDLTFAYSNVIKANLHLQSVKQRGLARTIAEEAEDLLQYHCSCIVDNELSGQAQSSQRSGRVLKTIRQRLVGKAGRVRGNLMGKRVDFSARTVITADPTLSIHEVGVPRSVAHTLTVPVRVNRYNARFLQQLVENGPDKHPGAKYIIKEDGRPVDLRYAPAAERTLRHGWTVERQMMDGDVVLFNRQPSLHKMSIMCHRARVLDYSTFRLNLTCTTPYNADFDGDEMNLHLLQTLPAQAEAAELMAVPKLIVSPQGNRPVMGIVQDTLLGANIVVRRDCFFEKDIVMNMVMWMSAWDGRIPQPAIMVPSRRRRGRYQALWTGKQMISLFMPKINLRIKDSKEARRSAYADDSTLWIDRGEFLMGPLNKGNLGPKPGGIIHALCNDTPSDSARDFINTLQTTLNYWLANRGFTVGIGDGETSKSTMQEISDAIAKAKKEVSSLVTKAQEGDLQPQPGQSMYQTFELLVNKVLNGVRSTTGKATVNSVTPQNNNIRAMMYAGSKGGENNISQIIACVGQQNVEGKRIAFGFRDRTLPHFGKHDHGTLSRGFVENSYVKGLLPQEFFFHMMGGREGLIDTACKTAETGYIQRRLVKALEDLKVEYDGTVRNAEGNVVQFLYGEDGMDGRWMESQSFPTYKLAEKEVRARYSWDPDADDFGTDPDTGVHFMSESVMRRLRSDFGARDVLEQEVATLLADRLVMNSALKAARRPTDDNLYLPVPIDRLILQAQRMYGINPATSVSDLDPCEVVARVAELNRNNIVVRGKDPLAIEAQANATALLQAHVRSQLASRNMIQACRLTQEAFGWLVGEIKRRFHRALADAGEMCGVLAAQSMGEPATQMTLNTFHSAGISAKNVTLGVPRLKELINVAKRIQTPSMTVYTKKHLQHDADAYHKLQGALECTVLADLVEGTEIIYDPDPRTTIIEADREFVELDVTVGDAAVEFDSLMPWVLRFSISRSALTRKSIRLGLIKERIMTVGEAMHVCHTDDNDPAPVIRIRMPTDTAQAPSSAMASVRSTAEDIDALKDLEQLLLHEVELRGITHIRKLYTRSADEKHTWDPELGIVPTKQAETIIDTDGTNLVEILAHEDVDARRTRSNDVIEILEVLGIEACRAALFHELYQVISFDNTYVNYRHMAMLVEAMTFRGFLCAITRHGINRVDTGPISRASFEETVELLMDAAIFSEQDSMRGVSQNVLFGQMAYLGTGMFDCYLDNDKLDRFAITGFSEAGLFGGDALLSEDKMGITPLLSTSGAFGEATPMTAGAEGTAFSDLGTASGGFGFSPDEHGRTAGGGLTPGSAAGSLTPNTFYSMPASPDVGATTPGFYGSSPAYGARSPSDAYDAQSPHGGAFTGQSPGATGRSPAYSSRSPAYGASSAGYNAESPAYSPTSPGGAGGYSPTSPAIDGGGGYSPTSPGYSPTSPGYSPTSPGYSPTSPGYSPSGGGGGYSPTSPAAGAGYSPTSPGYSPTSPGGGGGGGYSPTSPGGGYSPTSPGGGGGGGYSPTSPGVGGGGYSPTSPGVGGGGYSPTSPAFSPSAASGGHNGGGQGSYSPTSPAFSPSGASGQGGGQASYSPTSPAFSPSGASGQGGGQASYSPTSPAFSPSGASGQGVGQASYSPSSPAFSPSGASGPNAAGQASYSPTSPAFSPSGASGQGVGQASYSPSSPAFSPSGASGPNAAGQASYSPSSPAFSPSGASS</sequence>
<feature type="region of interest" description="Disordered" evidence="15">
    <location>
        <begin position="1517"/>
        <end position="1536"/>
    </location>
</feature>
<keyword evidence="18" id="KW-1185">Reference proteome</keyword>
<dbReference type="Pfam" id="PF05000">
    <property type="entry name" value="RNA_pol_Rpb1_4"/>
    <property type="match status" value="1"/>
</dbReference>
<feature type="region of interest" description="Disordered" evidence="15">
    <location>
        <begin position="44"/>
        <end position="66"/>
    </location>
</feature>
<keyword evidence="4" id="KW-0597">Phosphoprotein</keyword>
<evidence type="ECO:0000256" key="5">
    <source>
        <dbReference type="ARBA" id="ARBA00022679"/>
    </source>
</evidence>
<dbReference type="EC" id="2.7.7.6" evidence="14"/>
<dbReference type="Proteomes" id="UP000323011">
    <property type="component" value="Unassembled WGS sequence"/>
</dbReference>
<dbReference type="InterPro" id="IPR006592">
    <property type="entry name" value="RNA_pol_N"/>
</dbReference>
<evidence type="ECO:0000256" key="1">
    <source>
        <dbReference type="ARBA" id="ARBA00004123"/>
    </source>
</evidence>
<dbReference type="Gene3D" id="3.30.1490.180">
    <property type="entry name" value="RNA polymerase ii"/>
    <property type="match status" value="1"/>
</dbReference>
<dbReference type="InterPro" id="IPR000684">
    <property type="entry name" value="RNA_pol_II_repeat_euk"/>
</dbReference>
<comment type="catalytic activity">
    <reaction evidence="14">
        <text>RNA(n) + a ribonucleoside 5'-triphosphate = RNA(n+1) + diphosphate</text>
        <dbReference type="Rhea" id="RHEA:21248"/>
        <dbReference type="Rhea" id="RHEA-COMP:14527"/>
        <dbReference type="Rhea" id="RHEA-COMP:17342"/>
        <dbReference type="ChEBI" id="CHEBI:33019"/>
        <dbReference type="ChEBI" id="CHEBI:61557"/>
        <dbReference type="ChEBI" id="CHEBI:140395"/>
        <dbReference type="EC" id="2.7.7.6"/>
    </reaction>
</comment>
<dbReference type="SUPFAM" id="SSF64484">
    <property type="entry name" value="beta and beta-prime subunits of DNA dependent RNA-polymerase"/>
    <property type="match status" value="1"/>
</dbReference>
<dbReference type="CDD" id="cd02733">
    <property type="entry name" value="RNAP_II_RPB1_N"/>
    <property type="match status" value="1"/>
</dbReference>
<dbReference type="Pfam" id="PF00623">
    <property type="entry name" value="RNA_pol_Rpb1_2"/>
    <property type="match status" value="1"/>
</dbReference>
<keyword evidence="6 14" id="KW-0548">Nucleotidyltransferase</keyword>
<evidence type="ECO:0000256" key="11">
    <source>
        <dbReference type="ARBA" id="ARBA00023125"/>
    </source>
</evidence>
<dbReference type="Gene3D" id="1.10.150.390">
    <property type="match status" value="1"/>
</dbReference>
<feature type="compositionally biased region" description="Low complexity" evidence="15">
    <location>
        <begin position="1881"/>
        <end position="1932"/>
    </location>
</feature>
<proteinExistence type="inferred from homology"/>
<evidence type="ECO:0000256" key="7">
    <source>
        <dbReference type="ARBA" id="ARBA00022723"/>
    </source>
</evidence>
<evidence type="ECO:0000256" key="14">
    <source>
        <dbReference type="RuleBase" id="RU004279"/>
    </source>
</evidence>
<dbReference type="GO" id="GO:0006366">
    <property type="term" value="P:transcription by RNA polymerase II"/>
    <property type="evidence" value="ECO:0007669"/>
    <property type="project" value="InterPro"/>
</dbReference>
<dbReference type="FunFam" id="1.10.274.100:FF:000001">
    <property type="entry name" value="DNA-directed RNA polymerase subunit"/>
    <property type="match status" value="1"/>
</dbReference>
<keyword evidence="10" id="KW-0460">Magnesium</keyword>
<keyword evidence="5 14" id="KW-0808">Transferase</keyword>
<keyword evidence="11" id="KW-0238">DNA-binding</keyword>
<dbReference type="InterPro" id="IPR045867">
    <property type="entry name" value="DNA-dir_RpoC_beta_prime"/>
</dbReference>
<dbReference type="NCBIfam" id="NF006336">
    <property type="entry name" value="PRK08566.1"/>
    <property type="match status" value="1"/>
</dbReference>
<comment type="function">
    <text evidence="14">DNA-dependent RNA polymerase catalyzes the transcription of DNA into RNA using the four ribonucleoside triphosphates as substrates.</text>
</comment>
<evidence type="ECO:0000256" key="10">
    <source>
        <dbReference type="ARBA" id="ARBA00022842"/>
    </source>
</evidence>
<evidence type="ECO:0000256" key="15">
    <source>
        <dbReference type="SAM" id="MobiDB-lite"/>
    </source>
</evidence>
<dbReference type="Pfam" id="PF04992">
    <property type="entry name" value="RNA_pol_Rpb1_6"/>
    <property type="match status" value="1"/>
</dbReference>
<dbReference type="SMART" id="SM00663">
    <property type="entry name" value="RPOLA_N"/>
    <property type="match status" value="1"/>
</dbReference>
<dbReference type="InterPro" id="IPR007075">
    <property type="entry name" value="RNA_pol_Rpb1_6"/>
</dbReference>
<dbReference type="InterPro" id="IPR038593">
    <property type="entry name" value="RNA_pol_Rpb1_7_sf"/>
</dbReference>
<evidence type="ECO:0000256" key="13">
    <source>
        <dbReference type="ARBA" id="ARBA00023242"/>
    </source>
</evidence>
<dbReference type="InterPro" id="IPR007083">
    <property type="entry name" value="RNA_pol_Rpb1_4"/>
</dbReference>
<dbReference type="Pfam" id="PF05001">
    <property type="entry name" value="RNA_pol_Rpb1_R"/>
    <property type="match status" value="6"/>
</dbReference>
<evidence type="ECO:0000313" key="17">
    <source>
        <dbReference type="EMBL" id="KAA0148753.1"/>
    </source>
</evidence>
<feature type="compositionally biased region" description="Low complexity" evidence="15">
    <location>
        <begin position="1761"/>
        <end position="1774"/>
    </location>
</feature>
<dbReference type="GO" id="GO:0005665">
    <property type="term" value="C:RNA polymerase II, core complex"/>
    <property type="evidence" value="ECO:0007669"/>
    <property type="project" value="TreeGrafter"/>
</dbReference>
<dbReference type="Gene3D" id="6.10.250.2940">
    <property type="match status" value="1"/>
</dbReference>
<comment type="subcellular location">
    <subcellularLocation>
        <location evidence="1">Nucleus</location>
    </subcellularLocation>
</comment>
<dbReference type="Gene3D" id="3.30.1360.140">
    <property type="match status" value="1"/>
</dbReference>
<dbReference type="CDD" id="cd02584">
    <property type="entry name" value="RNAP_II_Rpb1_C"/>
    <property type="match status" value="1"/>
</dbReference>
<evidence type="ECO:0000256" key="9">
    <source>
        <dbReference type="ARBA" id="ARBA00022833"/>
    </source>
</evidence>
<dbReference type="Gene3D" id="1.10.274.100">
    <property type="entry name" value="RNA polymerase Rpb1, domain 3"/>
    <property type="match status" value="1"/>
</dbReference>
<dbReference type="InterPro" id="IPR042102">
    <property type="entry name" value="RNA_pol_Rpb1_3_sf"/>
</dbReference>
<dbReference type="InterPro" id="IPR007066">
    <property type="entry name" value="RNA_pol_Rpb1_3"/>
</dbReference>
<dbReference type="OMA" id="KPCMGIV"/>
<dbReference type="PROSITE" id="PS00115">
    <property type="entry name" value="RNA_POL_II_REPEAT"/>
    <property type="match status" value="2"/>
</dbReference>
<feature type="region of interest" description="Disordered" evidence="15">
    <location>
        <begin position="1566"/>
        <end position="1932"/>
    </location>
</feature>
<comment type="similarity">
    <text evidence="2 14">Belongs to the RNA polymerase beta' chain family.</text>
</comment>
<dbReference type="InterPro" id="IPR000722">
    <property type="entry name" value="RNA_pol_asu"/>
</dbReference>
<evidence type="ECO:0000256" key="2">
    <source>
        <dbReference type="ARBA" id="ARBA00006460"/>
    </source>
</evidence>
<evidence type="ECO:0000256" key="12">
    <source>
        <dbReference type="ARBA" id="ARBA00023163"/>
    </source>
</evidence>
<accession>A0A5A8C6W8</accession>
<comment type="caution">
    <text evidence="17">The sequence shown here is derived from an EMBL/GenBank/DDBJ whole genome shotgun (WGS) entry which is preliminary data.</text>
</comment>
<dbReference type="Pfam" id="PF04997">
    <property type="entry name" value="RNA_pol_Rpb1_1"/>
    <property type="match status" value="1"/>
</dbReference>
<evidence type="ECO:0000256" key="3">
    <source>
        <dbReference type="ARBA" id="ARBA00022478"/>
    </source>
</evidence>
<dbReference type="InterPro" id="IPR038120">
    <property type="entry name" value="Rpb1_funnel_sf"/>
</dbReference>
<name>A0A5A8C6W8_CAFRO</name>
<feature type="compositionally biased region" description="Basic and acidic residues" evidence="15">
    <location>
        <begin position="54"/>
        <end position="66"/>
    </location>
</feature>
<dbReference type="InterPro" id="IPR044893">
    <property type="entry name" value="RNA_pol_Rpb1_clamp_domain"/>
</dbReference>
<evidence type="ECO:0000256" key="8">
    <source>
        <dbReference type="ARBA" id="ARBA00022737"/>
    </source>
</evidence>
<dbReference type="InterPro" id="IPR007081">
    <property type="entry name" value="RNA_pol_Rpb1_5"/>
</dbReference>
<dbReference type="EMBL" id="VLTN01000050">
    <property type="protein sequence ID" value="KAA0148753.1"/>
    <property type="molecule type" value="Genomic_DNA"/>
</dbReference>
<keyword evidence="12 14" id="KW-0804">Transcription</keyword>
<dbReference type="FunFam" id="1.10.150.390:FF:000001">
    <property type="entry name" value="DNA-directed RNA polymerase subunit"/>
    <property type="match status" value="1"/>
</dbReference>
<keyword evidence="3 14" id="KW-0240">DNA-directed RNA polymerase</keyword>
<feature type="compositionally biased region" description="Gly residues" evidence="15">
    <location>
        <begin position="1706"/>
        <end position="1760"/>
    </location>
</feature>
<reference evidence="17 18" key="1">
    <citation type="submission" date="2019-07" db="EMBL/GenBank/DDBJ databases">
        <title>Genomes of Cafeteria roenbergensis.</title>
        <authorList>
            <person name="Fischer M.G."/>
            <person name="Hackl T."/>
            <person name="Roman M."/>
        </authorList>
    </citation>
    <scope>NUCLEOTIDE SEQUENCE [LARGE SCALE GENOMIC DNA]</scope>
    <source>
        <strain evidence="17 18">BVI</strain>
    </source>
</reference>
<protein>
    <recommendedName>
        <fullName evidence="14">DNA-directed RNA polymerase subunit</fullName>
        <ecNumber evidence="14">2.7.7.6</ecNumber>
    </recommendedName>
</protein>
<evidence type="ECO:0000259" key="16">
    <source>
        <dbReference type="SMART" id="SM00663"/>
    </source>
</evidence>
<dbReference type="Gene3D" id="1.10.132.30">
    <property type="match status" value="1"/>
</dbReference>
<feature type="compositionally biased region" description="Low complexity" evidence="15">
    <location>
        <begin position="1826"/>
        <end position="1872"/>
    </location>
</feature>
<dbReference type="FunFam" id="2.40.40.20:FF:000019">
    <property type="entry name" value="DNA-directed RNA polymerase II subunit RPB1"/>
    <property type="match status" value="1"/>
</dbReference>
<dbReference type="Pfam" id="PF04998">
    <property type="entry name" value="RNA_pol_Rpb1_5"/>
    <property type="match status" value="1"/>
</dbReference>
<feature type="domain" description="RNA polymerase N-terminal" evidence="16">
    <location>
        <begin position="209"/>
        <end position="511"/>
    </location>
</feature>
<dbReference type="Pfam" id="PF04983">
    <property type="entry name" value="RNA_pol_Rpb1_3"/>
    <property type="match status" value="1"/>
</dbReference>
<feature type="compositionally biased region" description="Low complexity" evidence="15">
    <location>
        <begin position="1647"/>
        <end position="1675"/>
    </location>
</feature>
<organism evidence="17 18">
    <name type="scientific">Cafeteria roenbergensis</name>
    <name type="common">Marine flagellate</name>
    <dbReference type="NCBI Taxonomy" id="33653"/>
    <lineage>
        <taxon>Eukaryota</taxon>
        <taxon>Sar</taxon>
        <taxon>Stramenopiles</taxon>
        <taxon>Bigyra</taxon>
        <taxon>Opalozoa</taxon>
        <taxon>Bicosoecida</taxon>
        <taxon>Cafeteriaceae</taxon>
        <taxon>Cafeteria</taxon>
    </lineage>
</organism>
<dbReference type="GO" id="GO:0003677">
    <property type="term" value="F:DNA binding"/>
    <property type="evidence" value="ECO:0007669"/>
    <property type="project" value="UniProtKB-KW"/>
</dbReference>
<dbReference type="Gene3D" id="4.10.860.120">
    <property type="entry name" value="RNA polymerase II, clamp domain"/>
    <property type="match status" value="1"/>
</dbReference>
<dbReference type="PANTHER" id="PTHR19376:SF37">
    <property type="entry name" value="DNA-DIRECTED RNA POLYMERASE II SUBUNIT RPB1"/>
    <property type="match status" value="1"/>
</dbReference>
<evidence type="ECO:0000256" key="6">
    <source>
        <dbReference type="ARBA" id="ARBA00022695"/>
    </source>
</evidence>